<evidence type="ECO:0000313" key="2">
    <source>
        <dbReference type="Proteomes" id="UP000195570"/>
    </source>
</evidence>
<dbReference type="RefSeq" id="XP_067077804.1">
    <property type="nucleotide sequence ID" value="XM_067221703.1"/>
</dbReference>
<organism evidence="1 2">
    <name type="scientific">Trypanosoma equiperdum</name>
    <dbReference type="NCBI Taxonomy" id="5694"/>
    <lineage>
        <taxon>Eukaryota</taxon>
        <taxon>Discoba</taxon>
        <taxon>Euglenozoa</taxon>
        <taxon>Kinetoplastea</taxon>
        <taxon>Metakinetoplastina</taxon>
        <taxon>Trypanosomatida</taxon>
        <taxon>Trypanosomatidae</taxon>
        <taxon>Trypanosoma</taxon>
    </lineage>
</organism>
<gene>
    <name evidence="1" type="ORF">TEOVI_000486800</name>
</gene>
<protein>
    <submittedName>
        <fullName evidence="1">Uncharacterized protein</fullName>
    </submittedName>
</protein>
<sequence>MTEVFRVQLVSLYRSPEVVGCTAEPVLHTELVIQGQGTTHEGHQENERGIIMGSVGLLAKHHYVAIDVVSHFEEGQPLRIEDSLKSIRARPPPYIHVEGGGRLFLLHPIEHNRYLLSVTVPKTVWRWFGPTALHVLLSTAVRGYEIGTDVAAVASVPTYYPLHNRISENATAVQDALRTRMQQVVEFTAHLTECISQGTVSSPTISQVSAQVVASVNKMCSCSPSALRHSNQFRVMMQKLVWSATNFSEYTSMNGAIASGGLCDGYKRLVVTASAVWHRGEPVFSCGSCEDFQMYLLPAALTTYMCRCLGEGAQQTITIKCFAMHARTGADCLRVPGYLKPMSQPHHVGATVCLSFASAGGWCIALQMEVALNDFTGAPMSHIVSGVIKLISTTLEVPQFTKLMANKSAETLHCAPSASLFTAAASGVMESVRQIGIYQHYCSNGAYAINILQNTCIYHYCKGDTSHPGETAECRNPWPESLDAAALELVQLTSFSLRYGSGRASRNGSALCAAPRSSSPFTILRTNGAVVAMLVVPLLFPDAAVALLVLELAPSGSTAPAIRAFASWLAAKVM</sequence>
<dbReference type="GeneID" id="92378808"/>
<dbReference type="VEuPathDB" id="TriTrypDB:TEOVI_000486800"/>
<keyword evidence="2" id="KW-1185">Reference proteome</keyword>
<evidence type="ECO:0000313" key="1">
    <source>
        <dbReference type="EMBL" id="SCU66348.1"/>
    </source>
</evidence>
<reference evidence="1" key="1">
    <citation type="submission" date="2016-09" db="EMBL/GenBank/DDBJ databases">
        <authorList>
            <person name="Hebert L."/>
            <person name="Moumen B."/>
        </authorList>
    </citation>
    <scope>NUCLEOTIDE SEQUENCE [LARGE SCALE GENOMIC DNA]</scope>
    <source>
        <strain evidence="1">OVI</strain>
    </source>
</reference>
<dbReference type="Proteomes" id="UP000195570">
    <property type="component" value="Unassembled WGS sequence"/>
</dbReference>
<dbReference type="AlphaFoldDB" id="A0A1G4I3P4"/>
<dbReference type="EMBL" id="CZPT02000533">
    <property type="protein sequence ID" value="SCU66348.1"/>
    <property type="molecule type" value="Genomic_DNA"/>
</dbReference>
<accession>A0A1G4I3P4</accession>
<proteinExistence type="predicted"/>
<comment type="caution">
    <text evidence="1">The sequence shown here is derived from an EMBL/GenBank/DDBJ whole genome shotgun (WGS) entry which is preliminary data.</text>
</comment>
<name>A0A1G4I3P4_TRYEQ</name>